<keyword evidence="1" id="KW-1133">Transmembrane helix</keyword>
<proteinExistence type="predicted"/>
<evidence type="ECO:0000313" key="2">
    <source>
        <dbReference type="EMBL" id="MBA8956905.1"/>
    </source>
</evidence>
<protein>
    <submittedName>
        <fullName evidence="2">Uncharacterized protein</fullName>
    </submittedName>
</protein>
<evidence type="ECO:0000256" key="1">
    <source>
        <dbReference type="SAM" id="Phobius"/>
    </source>
</evidence>
<keyword evidence="1" id="KW-0472">Membrane</keyword>
<sequence length="70" mass="6999">MPLGLALHARVLPVMGESAGTGLPAEVMDPYGPPLPAALLLGGLAIATAGALLPATWAARIRTASALRTE</sequence>
<gene>
    <name evidence="2" type="ORF">HNR61_008595</name>
</gene>
<reference evidence="2 3" key="1">
    <citation type="submission" date="2020-08" db="EMBL/GenBank/DDBJ databases">
        <title>Genomic Encyclopedia of Type Strains, Phase IV (KMG-IV): sequencing the most valuable type-strain genomes for metagenomic binning, comparative biology and taxonomic classification.</title>
        <authorList>
            <person name="Goeker M."/>
        </authorList>
    </citation>
    <scope>NUCLEOTIDE SEQUENCE [LARGE SCALE GENOMIC DNA]</scope>
    <source>
        <strain evidence="2 3">DSM 44197</strain>
    </source>
</reference>
<dbReference type="EMBL" id="JACJIA010000018">
    <property type="protein sequence ID" value="MBA8956905.1"/>
    <property type="molecule type" value="Genomic_DNA"/>
</dbReference>
<dbReference type="RefSeq" id="WP_246444901.1">
    <property type="nucleotide sequence ID" value="NZ_BAAALP010000073.1"/>
</dbReference>
<accession>A0A7W3QRL4</accession>
<dbReference type="AlphaFoldDB" id="A0A7W3QRL4"/>
<feature type="transmembrane region" description="Helical" evidence="1">
    <location>
        <begin position="40"/>
        <end position="59"/>
    </location>
</feature>
<name>A0A7W3QRL4_ACTNM</name>
<keyword evidence="1" id="KW-0812">Transmembrane</keyword>
<comment type="caution">
    <text evidence="2">The sequence shown here is derived from an EMBL/GenBank/DDBJ whole genome shotgun (WGS) entry which is preliminary data.</text>
</comment>
<organism evidence="2 3">
    <name type="scientific">Actinomadura namibiensis</name>
    <dbReference type="NCBI Taxonomy" id="182080"/>
    <lineage>
        <taxon>Bacteria</taxon>
        <taxon>Bacillati</taxon>
        <taxon>Actinomycetota</taxon>
        <taxon>Actinomycetes</taxon>
        <taxon>Streptosporangiales</taxon>
        <taxon>Thermomonosporaceae</taxon>
        <taxon>Actinomadura</taxon>
    </lineage>
</organism>
<keyword evidence="3" id="KW-1185">Reference proteome</keyword>
<evidence type="ECO:0000313" key="3">
    <source>
        <dbReference type="Proteomes" id="UP000572680"/>
    </source>
</evidence>
<dbReference type="Proteomes" id="UP000572680">
    <property type="component" value="Unassembled WGS sequence"/>
</dbReference>